<gene>
    <name evidence="2" type="ORF">CEXT_339341</name>
</gene>
<reference evidence="2 3" key="1">
    <citation type="submission" date="2021-06" db="EMBL/GenBank/DDBJ databases">
        <title>Caerostris extrusa draft genome.</title>
        <authorList>
            <person name="Kono N."/>
            <person name="Arakawa K."/>
        </authorList>
    </citation>
    <scope>NUCLEOTIDE SEQUENCE [LARGE SCALE GENOMIC DNA]</scope>
</reference>
<feature type="region of interest" description="Disordered" evidence="1">
    <location>
        <begin position="41"/>
        <end position="62"/>
    </location>
</feature>
<sequence length="114" mass="12855">MIRNRFLSGGYLKVCEDDGWTDVLAVSNACKFISLSLCQQRQTDTRQQKEKPLSQKEKKKESFVLTTETKGLHRKVSDSAIISQQPELVHSCDEPYKVAMRGETECLVSGDLTS</sequence>
<organism evidence="2 3">
    <name type="scientific">Caerostris extrusa</name>
    <name type="common">Bark spider</name>
    <name type="synonym">Caerostris bankana</name>
    <dbReference type="NCBI Taxonomy" id="172846"/>
    <lineage>
        <taxon>Eukaryota</taxon>
        <taxon>Metazoa</taxon>
        <taxon>Ecdysozoa</taxon>
        <taxon>Arthropoda</taxon>
        <taxon>Chelicerata</taxon>
        <taxon>Arachnida</taxon>
        <taxon>Araneae</taxon>
        <taxon>Araneomorphae</taxon>
        <taxon>Entelegynae</taxon>
        <taxon>Araneoidea</taxon>
        <taxon>Araneidae</taxon>
        <taxon>Caerostris</taxon>
    </lineage>
</organism>
<feature type="compositionally biased region" description="Basic and acidic residues" evidence="1">
    <location>
        <begin position="43"/>
        <end position="62"/>
    </location>
</feature>
<evidence type="ECO:0000256" key="1">
    <source>
        <dbReference type="SAM" id="MobiDB-lite"/>
    </source>
</evidence>
<keyword evidence="3" id="KW-1185">Reference proteome</keyword>
<protein>
    <submittedName>
        <fullName evidence="2">Uncharacterized protein</fullName>
    </submittedName>
</protein>
<dbReference type="EMBL" id="BPLR01011583">
    <property type="protein sequence ID" value="GIY47465.1"/>
    <property type="molecule type" value="Genomic_DNA"/>
</dbReference>
<name>A0AAV4TRK4_CAEEX</name>
<evidence type="ECO:0000313" key="2">
    <source>
        <dbReference type="EMBL" id="GIY47465.1"/>
    </source>
</evidence>
<proteinExistence type="predicted"/>
<evidence type="ECO:0000313" key="3">
    <source>
        <dbReference type="Proteomes" id="UP001054945"/>
    </source>
</evidence>
<dbReference type="Proteomes" id="UP001054945">
    <property type="component" value="Unassembled WGS sequence"/>
</dbReference>
<accession>A0AAV4TRK4</accession>
<dbReference type="AlphaFoldDB" id="A0AAV4TRK4"/>
<comment type="caution">
    <text evidence="2">The sequence shown here is derived from an EMBL/GenBank/DDBJ whole genome shotgun (WGS) entry which is preliminary data.</text>
</comment>